<dbReference type="InterPro" id="IPR002259">
    <property type="entry name" value="Eqnu_transpt"/>
</dbReference>
<dbReference type="GeneID" id="94293030"/>
<gene>
    <name evidence="8" type="ORF">JKF63_07009</name>
</gene>
<keyword evidence="9" id="KW-1185">Reference proteome</keyword>
<evidence type="ECO:0000313" key="9">
    <source>
        <dbReference type="Proteomes" id="UP000674318"/>
    </source>
</evidence>
<evidence type="ECO:0000256" key="2">
    <source>
        <dbReference type="ARBA" id="ARBA00007965"/>
    </source>
</evidence>
<dbReference type="GO" id="GO:0005337">
    <property type="term" value="F:nucleoside transmembrane transporter activity"/>
    <property type="evidence" value="ECO:0007669"/>
    <property type="project" value="InterPro"/>
</dbReference>
<dbReference type="PANTHER" id="PTHR10332:SF10">
    <property type="entry name" value="EQUILIBRATIVE NUCLEOSIDE TRANSPORTER 4"/>
    <property type="match status" value="1"/>
</dbReference>
<protein>
    <submittedName>
        <fullName evidence="8">Uncharacterized protein</fullName>
    </submittedName>
</protein>
<feature type="transmembrane region" description="Helical" evidence="7">
    <location>
        <begin position="85"/>
        <end position="110"/>
    </location>
</feature>
<feature type="transmembrane region" description="Helical" evidence="7">
    <location>
        <begin position="381"/>
        <end position="399"/>
    </location>
</feature>
<sequence>MPTLPEVAMVGTSLVLGMTMVMGVNAINSAPSFMLDYYKYLAGSEAAEPRSPVFWKNILNFYTVVTIVAQAIHEPTNLTSFMCRFSLLFRLQVSCVLMLIELFVILIMPHTHTPEYGAIAAMMIMAYIGGAARAYFENTGYALFAPCPPTALTGMLIGSPLSGALVSLLQIILRASMPESYDAVLLQSLIYFCLAMGIIFLAGVLLAALLYNSYARKHVAELRSSRSPWANIYRPRQAVKEVSNGGTCSKRGAAGSQGGVASGCLTDSDSEQGNAGMLLEMVPGNVAASGNRVRYHPNTLFDDHVLIHPREDHEMEPVTQAGAANSSYPLITSAQVEAHVVSLPKGALEKKLNGACAGDDGNLTTAELLQEVKLWPVVKKIYPMMIACFLAFCVTYLVYPGIILAADSADGTFTTFVMAAFNFADLLGRLLTLSRRLWTPRKVILIASIVRIVLVPLLFLCATHTIPSKAAVYVFTVITGLSNGFVGTLSMVYSPDTPSLSTEGERAMAGQLTGVCLLVGCAVGSLIQLAEVIPFT</sequence>
<evidence type="ECO:0000256" key="6">
    <source>
        <dbReference type="ARBA" id="ARBA00023136"/>
    </source>
</evidence>
<feature type="transmembrane region" description="Helical" evidence="7">
    <location>
        <begin position="156"/>
        <end position="177"/>
    </location>
</feature>
<dbReference type="RefSeq" id="XP_067758962.1">
    <property type="nucleotide sequence ID" value="XM_067902953.1"/>
</dbReference>
<organism evidence="8 9">
    <name type="scientific">Porcisia hertigi</name>
    <dbReference type="NCBI Taxonomy" id="2761500"/>
    <lineage>
        <taxon>Eukaryota</taxon>
        <taxon>Discoba</taxon>
        <taxon>Euglenozoa</taxon>
        <taxon>Kinetoplastea</taxon>
        <taxon>Metakinetoplastina</taxon>
        <taxon>Trypanosomatida</taxon>
        <taxon>Trypanosomatidae</taxon>
        <taxon>Leishmaniinae</taxon>
        <taxon>Porcisia</taxon>
    </lineage>
</organism>
<dbReference type="Pfam" id="PF01733">
    <property type="entry name" value="Nucleoside_tran"/>
    <property type="match status" value="1"/>
</dbReference>
<feature type="transmembrane region" description="Helical" evidence="7">
    <location>
        <begin position="116"/>
        <end position="136"/>
    </location>
</feature>
<evidence type="ECO:0000256" key="3">
    <source>
        <dbReference type="ARBA" id="ARBA00022448"/>
    </source>
</evidence>
<evidence type="ECO:0000313" key="8">
    <source>
        <dbReference type="EMBL" id="KAG5510113.1"/>
    </source>
</evidence>
<keyword evidence="4 7" id="KW-0812">Transmembrane</keyword>
<comment type="caution">
    <text evidence="8">The sequence shown here is derived from an EMBL/GenBank/DDBJ whole genome shotgun (WGS) entry which is preliminary data.</text>
</comment>
<keyword evidence="3" id="KW-0813">Transport</keyword>
<keyword evidence="5 7" id="KW-1133">Transmembrane helix</keyword>
<accession>A0A836LJ13</accession>
<dbReference type="AlphaFoldDB" id="A0A836LJ13"/>
<feature type="transmembrane region" description="Helical" evidence="7">
    <location>
        <begin position="472"/>
        <end position="492"/>
    </location>
</feature>
<dbReference type="KEGG" id="phet:94293030"/>
<feature type="transmembrane region" description="Helical" evidence="7">
    <location>
        <begin position="512"/>
        <end position="530"/>
    </location>
</feature>
<comment type="subcellular location">
    <subcellularLocation>
        <location evidence="1">Membrane</location>
        <topology evidence="1">Multi-pass membrane protein</topology>
    </subcellularLocation>
</comment>
<dbReference type="SUPFAM" id="SSF103473">
    <property type="entry name" value="MFS general substrate transporter"/>
    <property type="match status" value="1"/>
</dbReference>
<feature type="transmembrane region" description="Helical" evidence="7">
    <location>
        <begin position="189"/>
        <end position="211"/>
    </location>
</feature>
<evidence type="ECO:0000256" key="7">
    <source>
        <dbReference type="SAM" id="Phobius"/>
    </source>
</evidence>
<name>A0A836LJ13_9TRYP</name>
<dbReference type="Proteomes" id="UP000674318">
    <property type="component" value="Unassembled WGS sequence"/>
</dbReference>
<evidence type="ECO:0000256" key="5">
    <source>
        <dbReference type="ARBA" id="ARBA00022989"/>
    </source>
</evidence>
<comment type="similarity">
    <text evidence="2">Belongs to the SLC29A/ENT transporter (TC 2.A.57) family.</text>
</comment>
<evidence type="ECO:0000256" key="4">
    <source>
        <dbReference type="ARBA" id="ARBA00022692"/>
    </source>
</evidence>
<feature type="transmembrane region" description="Helical" evidence="7">
    <location>
        <begin position="411"/>
        <end position="431"/>
    </location>
</feature>
<feature type="transmembrane region" description="Helical" evidence="7">
    <location>
        <begin position="443"/>
        <end position="466"/>
    </location>
</feature>
<evidence type="ECO:0000256" key="1">
    <source>
        <dbReference type="ARBA" id="ARBA00004141"/>
    </source>
</evidence>
<dbReference type="InterPro" id="IPR036259">
    <property type="entry name" value="MFS_trans_sf"/>
</dbReference>
<proteinExistence type="inferred from homology"/>
<dbReference type="OrthoDB" id="1856718at2759"/>
<dbReference type="EMBL" id="JAFJZO010000011">
    <property type="protein sequence ID" value="KAG5510113.1"/>
    <property type="molecule type" value="Genomic_DNA"/>
</dbReference>
<dbReference type="GO" id="GO:0005886">
    <property type="term" value="C:plasma membrane"/>
    <property type="evidence" value="ECO:0007669"/>
    <property type="project" value="TreeGrafter"/>
</dbReference>
<keyword evidence="6 7" id="KW-0472">Membrane</keyword>
<reference evidence="8 9" key="1">
    <citation type="submission" date="2021-02" db="EMBL/GenBank/DDBJ databases">
        <title>Porcisia hertigi Genome sequencing and assembly.</title>
        <authorList>
            <person name="Almutairi H."/>
            <person name="Gatherer D."/>
        </authorList>
    </citation>
    <scope>NUCLEOTIDE SEQUENCE [LARGE SCALE GENOMIC DNA]</scope>
    <source>
        <strain evidence="8 9">C119</strain>
    </source>
</reference>
<dbReference type="PANTHER" id="PTHR10332">
    <property type="entry name" value="EQUILIBRATIVE NUCLEOSIDE TRANSPORTER"/>
    <property type="match status" value="1"/>
</dbReference>